<feature type="compositionally biased region" description="Polar residues" evidence="2">
    <location>
        <begin position="333"/>
        <end position="348"/>
    </location>
</feature>
<dbReference type="Proteomes" id="UP001172684">
    <property type="component" value="Unassembled WGS sequence"/>
</dbReference>
<feature type="compositionally biased region" description="Polar residues" evidence="2">
    <location>
        <begin position="1207"/>
        <end position="1227"/>
    </location>
</feature>
<evidence type="ECO:0000313" key="3">
    <source>
        <dbReference type="EMBL" id="KAJ9667494.1"/>
    </source>
</evidence>
<feature type="compositionally biased region" description="Basic and acidic residues" evidence="2">
    <location>
        <begin position="86"/>
        <end position="102"/>
    </location>
</feature>
<feature type="compositionally biased region" description="Polar residues" evidence="2">
    <location>
        <begin position="301"/>
        <end position="321"/>
    </location>
</feature>
<feature type="coiled-coil region" evidence="1">
    <location>
        <begin position="851"/>
        <end position="966"/>
    </location>
</feature>
<feature type="region of interest" description="Disordered" evidence="2">
    <location>
        <begin position="1190"/>
        <end position="1284"/>
    </location>
</feature>
<sequence>MHGKYDADKTEEAINSGSVSQTMSDNVASPYDDTEADDTADAGGRDEPVGLDISLTGEGGKITIPEVIVATLENEELTPTASNPHPTDHQLIHVADSRECSSDRAGISTADIQQEGPPSAENVPSNSDEESVTPPVTGPPTSLTECTGAEAAASDETGSPDSGWSDSSSEDSSSDGEGSDEAESDRPTDKSPDLGCSDSSDDSDSDSDSKSDSHKIEANSDNVTPKDEAALPVAALADEAVDKLTTLTLLDSSSDDSDSESPSVSKSSEDEVVNKYTSSDDAAALPTSAPPDGAVDEHTAPTRSDPSSDTSGSWLETQTDSANEEVELKDSTPDNATAQPAPKTSGTATGKYRISSSSETSSDDSDPDTEHRSKKAKSGSKAAPPPSFNPDEEAISLINKGLPYTEDNLAWFYDFPAAYWVGSIRAGRSDEPGDDERPWPMLRMIQYLDPKPRKAGRDLITHRERRASLAGPSRPRSRLDVTKAPEELAAEAEAEAAAKAVAEAQLKAAKMRRRGSAPAVHEGGHPLDQSLFKDFEGFGAFAGRDNGGEIKAPRSVRPASGRHRPVTWHGGPPNESTFEMSPSAPADASTSQAAGTITVSEAAVTVDTSAEWRELWPDKRETLTPSRTTRSPQDEINSLEREKIRAFEKFRDAGRLAAHSSLQKWADPAVRLPVEREWRMELERELQKCRKTLADTVKELKRRTQAHQEANERIAELKKRIKELEEKLKTTDNPPQKAPHQAENSEKPADGKSSVPTKSKEETELAERIDRLASSILAWFDYNHMMNDFEGRMPTKSEVKDSLASSCTFSDFCQSLLDTGVKFEIDELAKELRIGNISTAPELEALSTAGGKSLQEQVSDLEAQRETSQTQIAELKNYVKRAQVTVEELINRELKQNKLLELKQAEVDAAVENAKKEYMKRTAAFNIREGALLQQVQRLKEKNDSLARENETAAELKNDFTALQGQFLDVKSQLLATQREKLELQKRFLLLEQDLRRCESLRAQPNTEPAGCSDDVQALNGKCASLELQLQKAHSELDEANIKMLDALAERDDALAKWESFTGSEEAVQLGEMYLEIEQLQRSLTYTQQCLEYTREINRDFHGQIEDLRIERGLLLTRLCGNSQEQRVDEGAQGIFALSRRAYRAKTKKELVYERMREERVAETMARLLEWQGKDYEREVRWRRMFGEEMEPNPAESQGEFVGRPSSPLSRTASRSRSPMFVSSTEENAVESALKNPPAPPRPAPAELAALRGYGRSPSPSSVRSQSLQSRGRSLERRPYVDRR</sequence>
<feature type="coiled-coil region" evidence="1">
    <location>
        <begin position="1016"/>
        <end position="1057"/>
    </location>
</feature>
<name>A0ABQ9NYN9_9PEZI</name>
<evidence type="ECO:0000256" key="2">
    <source>
        <dbReference type="SAM" id="MobiDB-lite"/>
    </source>
</evidence>
<feature type="region of interest" description="Disordered" evidence="2">
    <location>
        <begin position="1"/>
        <end position="57"/>
    </location>
</feature>
<comment type="caution">
    <text evidence="3">The sequence shown here is derived from an EMBL/GenBank/DDBJ whole genome shotgun (WGS) entry which is preliminary data.</text>
</comment>
<feature type="region of interest" description="Disordered" evidence="2">
    <location>
        <begin position="727"/>
        <end position="765"/>
    </location>
</feature>
<feature type="region of interest" description="Disordered" evidence="2">
    <location>
        <begin position="545"/>
        <end position="594"/>
    </location>
</feature>
<accession>A0ABQ9NYN9</accession>
<feature type="compositionally biased region" description="Basic and acidic residues" evidence="2">
    <location>
        <begin position="1"/>
        <end position="12"/>
    </location>
</feature>
<gene>
    <name evidence="3" type="ORF">H2201_002363</name>
</gene>
<feature type="compositionally biased region" description="Basic and acidic residues" evidence="2">
    <location>
        <begin position="207"/>
        <end position="229"/>
    </location>
</feature>
<protein>
    <submittedName>
        <fullName evidence="3">Uncharacterized protein</fullName>
    </submittedName>
</protein>
<evidence type="ECO:0000313" key="4">
    <source>
        <dbReference type="Proteomes" id="UP001172684"/>
    </source>
</evidence>
<feature type="region of interest" description="Disordered" evidence="2">
    <location>
        <begin position="75"/>
        <end position="231"/>
    </location>
</feature>
<feature type="region of interest" description="Disordered" evidence="2">
    <location>
        <begin position="616"/>
        <end position="635"/>
    </location>
</feature>
<reference evidence="3" key="1">
    <citation type="submission" date="2022-10" db="EMBL/GenBank/DDBJ databases">
        <title>Culturing micro-colonial fungi from biological soil crusts in the Mojave desert and describing Neophaeococcomyces mojavensis, and introducing the new genera and species Taxawa tesnikishii.</title>
        <authorList>
            <person name="Kurbessoian T."/>
            <person name="Stajich J.E."/>
        </authorList>
    </citation>
    <scope>NUCLEOTIDE SEQUENCE</scope>
    <source>
        <strain evidence="3">TK_1</strain>
    </source>
</reference>
<feature type="region of interest" description="Disordered" evidence="2">
    <location>
        <begin position="248"/>
        <end position="394"/>
    </location>
</feature>
<dbReference type="EMBL" id="JAPDRL010000012">
    <property type="protein sequence ID" value="KAJ9667494.1"/>
    <property type="molecule type" value="Genomic_DNA"/>
</dbReference>
<feature type="compositionally biased region" description="Polar residues" evidence="2">
    <location>
        <begin position="623"/>
        <end position="635"/>
    </location>
</feature>
<feature type="compositionally biased region" description="Low complexity" evidence="2">
    <location>
        <begin position="132"/>
        <end position="144"/>
    </location>
</feature>
<feature type="compositionally biased region" description="Polar residues" evidence="2">
    <location>
        <begin position="13"/>
        <end position="27"/>
    </location>
</feature>
<proteinExistence type="predicted"/>
<keyword evidence="1" id="KW-0175">Coiled coil</keyword>
<feature type="compositionally biased region" description="Low complexity" evidence="2">
    <location>
        <begin position="1245"/>
        <end position="1272"/>
    </location>
</feature>
<feature type="compositionally biased region" description="Basic and acidic residues" evidence="2">
    <location>
        <begin position="1273"/>
        <end position="1284"/>
    </location>
</feature>
<evidence type="ECO:0000256" key="1">
    <source>
        <dbReference type="SAM" id="Coils"/>
    </source>
</evidence>
<organism evidence="3 4">
    <name type="scientific">Coniosporium apollinis</name>
    <dbReference type="NCBI Taxonomy" id="61459"/>
    <lineage>
        <taxon>Eukaryota</taxon>
        <taxon>Fungi</taxon>
        <taxon>Dikarya</taxon>
        <taxon>Ascomycota</taxon>
        <taxon>Pezizomycotina</taxon>
        <taxon>Dothideomycetes</taxon>
        <taxon>Dothideomycetes incertae sedis</taxon>
        <taxon>Coniosporium</taxon>
    </lineage>
</organism>
<keyword evidence="4" id="KW-1185">Reference proteome</keyword>
<feature type="compositionally biased region" description="Acidic residues" evidence="2">
    <location>
        <begin position="168"/>
        <end position="183"/>
    </location>
</feature>